<dbReference type="GO" id="GO:0070967">
    <property type="term" value="F:coenzyme F420 binding"/>
    <property type="evidence" value="ECO:0007669"/>
    <property type="project" value="TreeGrafter"/>
</dbReference>
<dbReference type="Proteomes" id="UP000317422">
    <property type="component" value="Unassembled WGS sequence"/>
</dbReference>
<dbReference type="GO" id="GO:0005829">
    <property type="term" value="C:cytosol"/>
    <property type="evidence" value="ECO:0007669"/>
    <property type="project" value="TreeGrafter"/>
</dbReference>
<dbReference type="PANTHER" id="PTHR35176">
    <property type="entry name" value="HEME OXYGENASE HI_0854-RELATED"/>
    <property type="match status" value="1"/>
</dbReference>
<evidence type="ECO:0000256" key="1">
    <source>
        <dbReference type="ARBA" id="ARBA00023002"/>
    </source>
</evidence>
<keyword evidence="1" id="KW-0560">Oxidoreductase</keyword>
<dbReference type="OrthoDB" id="157302at2"/>
<accession>A0A543N764</accession>
<dbReference type="PANTHER" id="PTHR35176:SF6">
    <property type="entry name" value="HEME OXYGENASE HI_0854-RELATED"/>
    <property type="match status" value="1"/>
</dbReference>
<dbReference type="NCBIfam" id="TIGR03667">
    <property type="entry name" value="Rv3369"/>
    <property type="match status" value="1"/>
</dbReference>
<proteinExistence type="predicted"/>
<dbReference type="InterPro" id="IPR011576">
    <property type="entry name" value="Pyridox_Oxase_N"/>
</dbReference>
<comment type="caution">
    <text evidence="3">The sequence shown here is derived from an EMBL/GenBank/DDBJ whole genome shotgun (WGS) entry which is preliminary data.</text>
</comment>
<feature type="domain" description="Pyridoxamine 5'-phosphate oxidase N-terminal" evidence="2">
    <location>
        <begin position="8"/>
        <end position="136"/>
    </location>
</feature>
<evidence type="ECO:0000259" key="2">
    <source>
        <dbReference type="Pfam" id="PF01243"/>
    </source>
</evidence>
<keyword evidence="4" id="KW-1185">Reference proteome</keyword>
<dbReference type="InterPro" id="IPR012349">
    <property type="entry name" value="Split_barrel_FMN-bd"/>
</dbReference>
<name>A0A543N764_9ACTN</name>
<reference evidence="3 4" key="1">
    <citation type="submission" date="2019-06" db="EMBL/GenBank/DDBJ databases">
        <title>Sequencing the genomes of 1000 actinobacteria strains.</title>
        <authorList>
            <person name="Klenk H.-P."/>
        </authorList>
    </citation>
    <scope>NUCLEOTIDE SEQUENCE [LARGE SCALE GENOMIC DNA]</scope>
    <source>
        <strain evidence="3 4">DSM 45015</strain>
    </source>
</reference>
<dbReference type="InterPro" id="IPR019966">
    <property type="entry name" value="F420-dep_enz_PPOX_Rv3369"/>
</dbReference>
<dbReference type="EMBL" id="VFQC01000003">
    <property type="protein sequence ID" value="TQN27650.1"/>
    <property type="molecule type" value="Genomic_DNA"/>
</dbReference>
<organism evidence="3 4">
    <name type="scientific">Haloactinospora alba</name>
    <dbReference type="NCBI Taxonomy" id="405555"/>
    <lineage>
        <taxon>Bacteria</taxon>
        <taxon>Bacillati</taxon>
        <taxon>Actinomycetota</taxon>
        <taxon>Actinomycetes</taxon>
        <taxon>Streptosporangiales</taxon>
        <taxon>Nocardiopsidaceae</taxon>
        <taxon>Haloactinospora</taxon>
    </lineage>
</organism>
<sequence length="139" mass="15535">MADVAFELTPRLRQRVDTERILWLSTASPSGQPAPRPVWFIWDGEAFVVYTFPASAKVAHIRANPKVAVHFNADFSGEEVDVLSGLAEVVTDPRPPSDVPAYREKYEPLVPEIGLTMAQVDEFYSVSVRVTPHRVWDVG</sequence>
<dbReference type="SUPFAM" id="SSF50475">
    <property type="entry name" value="FMN-binding split barrel"/>
    <property type="match status" value="1"/>
</dbReference>
<gene>
    <name evidence="3" type="ORF">FHX37_4374</name>
</gene>
<dbReference type="InterPro" id="IPR052019">
    <property type="entry name" value="F420H2_bilvrd_red/Heme_oxyg"/>
</dbReference>
<dbReference type="AlphaFoldDB" id="A0A543N764"/>
<evidence type="ECO:0000313" key="3">
    <source>
        <dbReference type="EMBL" id="TQN27650.1"/>
    </source>
</evidence>
<protein>
    <submittedName>
        <fullName evidence="3">PPOX class probable F420-dependent enzyme</fullName>
    </submittedName>
</protein>
<dbReference type="GO" id="GO:0016627">
    <property type="term" value="F:oxidoreductase activity, acting on the CH-CH group of donors"/>
    <property type="evidence" value="ECO:0007669"/>
    <property type="project" value="TreeGrafter"/>
</dbReference>
<dbReference type="Gene3D" id="2.30.110.10">
    <property type="entry name" value="Electron Transport, Fmn-binding Protein, Chain A"/>
    <property type="match status" value="1"/>
</dbReference>
<dbReference type="Pfam" id="PF01243">
    <property type="entry name" value="PNPOx_N"/>
    <property type="match status" value="1"/>
</dbReference>
<evidence type="ECO:0000313" key="4">
    <source>
        <dbReference type="Proteomes" id="UP000317422"/>
    </source>
</evidence>